<feature type="region of interest" description="Disordered" evidence="1">
    <location>
        <begin position="824"/>
        <end position="843"/>
    </location>
</feature>
<dbReference type="Proteomes" id="UP000601435">
    <property type="component" value="Unassembled WGS sequence"/>
</dbReference>
<dbReference type="PANTHER" id="PTHR33050:SF7">
    <property type="entry name" value="RIBONUCLEASE H"/>
    <property type="match status" value="1"/>
</dbReference>
<keyword evidence="3" id="KW-1185">Reference proteome</keyword>
<dbReference type="OrthoDB" id="441575at2759"/>
<proteinExistence type="predicted"/>
<protein>
    <submittedName>
        <fullName evidence="2">Uncharacterized protein</fullName>
    </submittedName>
</protein>
<dbReference type="PANTHER" id="PTHR33050">
    <property type="entry name" value="REVERSE TRANSCRIPTASE DOMAIN-CONTAINING PROTEIN"/>
    <property type="match status" value="1"/>
</dbReference>
<evidence type="ECO:0000313" key="2">
    <source>
        <dbReference type="EMBL" id="CAE7447603.1"/>
    </source>
</evidence>
<reference evidence="2" key="1">
    <citation type="submission" date="2021-02" db="EMBL/GenBank/DDBJ databases">
        <authorList>
            <person name="Dougan E. K."/>
            <person name="Rhodes N."/>
            <person name="Thang M."/>
            <person name="Chan C."/>
        </authorList>
    </citation>
    <scope>NUCLEOTIDE SEQUENCE</scope>
</reference>
<accession>A0A812RNH0</accession>
<evidence type="ECO:0000313" key="3">
    <source>
        <dbReference type="Proteomes" id="UP000601435"/>
    </source>
</evidence>
<organism evidence="2 3">
    <name type="scientific">Symbiodinium necroappetens</name>
    <dbReference type="NCBI Taxonomy" id="1628268"/>
    <lineage>
        <taxon>Eukaryota</taxon>
        <taxon>Sar</taxon>
        <taxon>Alveolata</taxon>
        <taxon>Dinophyceae</taxon>
        <taxon>Suessiales</taxon>
        <taxon>Symbiodiniaceae</taxon>
        <taxon>Symbiodinium</taxon>
    </lineage>
</organism>
<evidence type="ECO:0000256" key="1">
    <source>
        <dbReference type="SAM" id="MobiDB-lite"/>
    </source>
</evidence>
<sequence>LGRMLQEAAPADRWTAKLLAYPCFDHGFRQAALSTRLANLQFVLAVEAESPGQFAAQVFDWTASSAKEAHELLASRAPMLEQFWTFARAAEALFTGSATSIAQFQRDLAIRALAAPVLAPASKKKPAAPADDSTNTPLLSMENAEKQRWAKRLRAIAERAGSFADPDRSASVRLGAPSTMANHIRRFEKFERWAQRVGIDFYPLSDDKILKYAIDLALEKNVFTQRGKPLKEAIPFEISLVIFAMEKFVCNDTHPKPARIFMWWVVCMIFASLRFDDAIHVKPHELEVKSEGLFGVSWQTKTERKRRGTKFVVPDVAFSKCPWFKDGLEMFEMEFPLVQRDFWIPELDSKTSWRPTPPEYARSLQWLHHLVFVAGKEDNVAQPVLNAITNLSWHSARVTMLDQAVHFDRSAQEIGVQANWKNPGPRVLKYTRSRSSLPAKMIKELVQEISREFTPECAQEDDEIDDHEDRDVTLTEFFVKAPEKGSSYDYKFHVCSSDSVEEIACKRAITPEFVHIGSVLPDPKLLCKLCARARPDVALAFKDKVPELALRQIFGRQKLPEPLCLLMADKGLLLVERMAMLGDSIASVKATLKMEEDPSKIPEIPGEDHAEFREIFVNQHPDVIHRDYLVHGAVAFYEVAEMRTRADRIVQTTGFSKTSDDLLRVVQSDNKVSIASDSDVMDRLHAFFIALEYLNICDVTIEAGPLKYLSELEEWRHENRGLAVLLAADSLIRKKVYKLNNDKRKDFPSFSAALREVLTHHKQLWNDARSTAELEKFRQAEHEVSTPTKRPRSRSPPAAPTPPKNEAHSRKNKARRDRNKALLKKLREENKDKDKPTKPAVKLTEKVERDQRVPEKEWKKIMSFSYTGVGDLGLGPPAPQLHRPPGNFVEPHPLLAPAANEAPNREPTAALVGSPPPWERWSDVPRDPDLVKDLGPWCLEIFSGSACISVAWKQQGLLALPPIDLVPSEMVIEPIDLLDASIFDFVLLLCRTGAVSFLHLGTPCSWFSIARSRPGGPPPLRSREEPLGFAGSSPAAEWQLTLANELLFRSLELFAAVVQAGGDATLENPSSSLMWQVPQVQQLKLKLHLYNVDLDQCQFGSAFRKPTRFLASDARFLTLARKCEGGHKHVPLKGRVRSLSQEVVFLTKVAQEYPAQLSNQFAQVTHAVVFGIFPQFQASFQLVARKSDRKRQLGDQVVWKGHRQEQAARLACSSGYQLKRGAAKPLLDVECEPGVAIQWALHTAHPFTVQPVLPDDILDNIKTIVGEPNDLLQRRRDRLAFWQQRAQQLLPATDRELRRISDSALRRLLRGVPDYVDLQLGSCTHVKLYEEFSMAVGSPDPLLLQGIREGFPIVGDIQRSLWKATMEDVFEGSTVGHFSSEDEVSEFLGCSDWIPTQRFEVVQKNKVRGCDSATSNLINKTAVITEKLQLVSTDLNVAVLRELRTRGGDRALSGWVLDERKAYRQLPIRPDRRKFSVICLKDPEDGVPKYFVMIGHSFGLVAAVYNYNRRSAFINDVLVKLFEMVAFNFYDDKYGFETALTTPSAKLAAETVHFLLGALFDEKKLQLSVAPVILGVTFNLEQLVLEIKEQRKQELLDTIDSVLEAGVLDPGLAGKLKGKLMFGASQLWGKVGRAFFRPLSERQYMKDLHGDRMDLNPAIVRSLKYWRRLVEFGPPREISLRAEKPSDVVIFTDGFTPDQRKEEVGPDRIGAVMFDRRAPAPKQFSEVIPREISEKWLPRKTQIVPIEMIAPILAVETFRDHLRNKDVLLLIDSEAIEAALVKGYSSKEDLCELVEIFWELTLEYRINFFIDRVSTDANPADWPSRDLLDIGRSAGWETVQTSWPAKLADF</sequence>
<feature type="compositionally biased region" description="Basic and acidic residues" evidence="1">
    <location>
        <begin position="825"/>
        <end position="843"/>
    </location>
</feature>
<comment type="caution">
    <text evidence="2">The sequence shown here is derived from an EMBL/GenBank/DDBJ whole genome shotgun (WGS) entry which is preliminary data.</text>
</comment>
<dbReference type="InterPro" id="IPR052055">
    <property type="entry name" value="Hepadnavirus_pol/RT"/>
</dbReference>
<feature type="non-terminal residue" evidence="2">
    <location>
        <position position="1"/>
    </location>
</feature>
<feature type="region of interest" description="Disordered" evidence="1">
    <location>
        <begin position="777"/>
        <end position="817"/>
    </location>
</feature>
<gene>
    <name evidence="2" type="ORF">SNEC2469_LOCUS12366</name>
</gene>
<dbReference type="EMBL" id="CAJNJA010019592">
    <property type="protein sequence ID" value="CAE7447603.1"/>
    <property type="molecule type" value="Genomic_DNA"/>
</dbReference>
<name>A0A812RNH0_9DINO</name>